<proteinExistence type="predicted"/>
<protein>
    <submittedName>
        <fullName evidence="1">Minor capsid protein</fullName>
    </submittedName>
</protein>
<accession>A0A8S5PHW0</accession>
<sequence>MGIIIKGTWKSELVKARSRESAQAGVIRAAEHLRTQAVRQAPVDEGDLRRSASAVNLSGLGLIQAAVTFNRPYAVRQHEELGYRHPKGGKSKYLEDPMNSEAATMLRIISATIARGG</sequence>
<dbReference type="EMBL" id="BK015417">
    <property type="protein sequence ID" value="DAE05772.1"/>
    <property type="molecule type" value="Genomic_DNA"/>
</dbReference>
<evidence type="ECO:0000313" key="1">
    <source>
        <dbReference type="EMBL" id="DAE05772.1"/>
    </source>
</evidence>
<name>A0A8S5PHW0_9CAUD</name>
<organism evidence="1">
    <name type="scientific">Siphoviridae sp. ctrEg9</name>
    <dbReference type="NCBI Taxonomy" id="2825688"/>
    <lineage>
        <taxon>Viruses</taxon>
        <taxon>Duplodnaviria</taxon>
        <taxon>Heunggongvirae</taxon>
        <taxon>Uroviricota</taxon>
        <taxon>Caudoviricetes</taxon>
    </lineage>
</organism>
<reference evidence="1" key="1">
    <citation type="journal article" date="2021" name="Proc. Natl. Acad. Sci. U.S.A.">
        <title>A Catalog of Tens of Thousands of Viruses from Human Metagenomes Reveals Hidden Associations with Chronic Diseases.</title>
        <authorList>
            <person name="Tisza M.J."/>
            <person name="Buck C.B."/>
        </authorList>
    </citation>
    <scope>NUCLEOTIDE SEQUENCE</scope>
    <source>
        <strain evidence="1">CtrEg9</strain>
    </source>
</reference>